<dbReference type="InterPro" id="IPR029442">
    <property type="entry name" value="GyrI-like"/>
</dbReference>
<evidence type="ECO:0000313" key="4">
    <source>
        <dbReference type="EMBL" id="QCI64565.1"/>
    </source>
</evidence>
<dbReference type="Gene3D" id="3.20.80.10">
    <property type="entry name" value="Regulatory factor, effector binding domain"/>
    <property type="match status" value="1"/>
</dbReference>
<evidence type="ECO:0000256" key="1">
    <source>
        <dbReference type="SAM" id="MobiDB-lite"/>
    </source>
</evidence>
<keyword evidence="2" id="KW-0732">Signal</keyword>
<dbReference type="Proteomes" id="UP000298781">
    <property type="component" value="Chromosome"/>
</dbReference>
<protein>
    <submittedName>
        <fullName evidence="4">GyrI-like domain-containing protein</fullName>
    </submittedName>
</protein>
<dbReference type="AlphaFoldDB" id="A0A4D7AYU3"/>
<proteinExistence type="predicted"/>
<evidence type="ECO:0000256" key="2">
    <source>
        <dbReference type="SAM" id="SignalP"/>
    </source>
</evidence>
<gene>
    <name evidence="4" type="ORF">E8M01_10180</name>
</gene>
<feature type="signal peptide" evidence="2">
    <location>
        <begin position="1"/>
        <end position="25"/>
    </location>
</feature>
<feature type="domain" description="GyrI-like small molecule binding" evidence="3">
    <location>
        <begin position="86"/>
        <end position="230"/>
    </location>
</feature>
<evidence type="ECO:0000259" key="3">
    <source>
        <dbReference type="Pfam" id="PF06445"/>
    </source>
</evidence>
<feature type="compositionally biased region" description="Pro residues" evidence="1">
    <location>
        <begin position="40"/>
        <end position="63"/>
    </location>
</feature>
<sequence>MKPALLFAMLAAGLFAWAAPIVAQAQPPAPQAAPAQPETPALPAPPPVAAPAPQPGSPAPETPPATAQAPGRPGDVVESAGFGDEVTLTARPALVLAGRATWDDLYGTFRRTLEQLNGLARAQGVVAAGPPMIRFLSSTDDQADYEAILPVVALTQPPERYLPARPGTTPAGQTYRFVHFGGYDTMEQTYDEITNFLDERSIQAEDSFVEEYVRDPETTSEVDLATFIYVFPKK</sequence>
<dbReference type="EMBL" id="CP039690">
    <property type="protein sequence ID" value="QCI64565.1"/>
    <property type="molecule type" value="Genomic_DNA"/>
</dbReference>
<accession>A0A4D7AYU3</accession>
<feature type="region of interest" description="Disordered" evidence="1">
    <location>
        <begin position="26"/>
        <end position="79"/>
    </location>
</feature>
<keyword evidence="5" id="KW-1185">Reference proteome</keyword>
<evidence type="ECO:0000313" key="5">
    <source>
        <dbReference type="Proteomes" id="UP000298781"/>
    </source>
</evidence>
<dbReference type="KEGG" id="pstg:E8M01_10180"/>
<dbReference type="InterPro" id="IPR011256">
    <property type="entry name" value="Reg_factor_effector_dom_sf"/>
</dbReference>
<feature type="compositionally biased region" description="Low complexity" evidence="1">
    <location>
        <begin position="26"/>
        <end position="39"/>
    </location>
</feature>
<feature type="chain" id="PRO_5020477035" evidence="2">
    <location>
        <begin position="26"/>
        <end position="234"/>
    </location>
</feature>
<dbReference type="SUPFAM" id="SSF55136">
    <property type="entry name" value="Probable bacterial effector-binding domain"/>
    <property type="match status" value="1"/>
</dbReference>
<dbReference type="Pfam" id="PF06445">
    <property type="entry name" value="GyrI-like"/>
    <property type="match status" value="1"/>
</dbReference>
<name>A0A4D7AYU3_9HYPH</name>
<dbReference type="OrthoDB" id="8449526at2"/>
<organism evidence="4 5">
    <name type="scientific">Phreatobacter stygius</name>
    <dbReference type="NCBI Taxonomy" id="1940610"/>
    <lineage>
        <taxon>Bacteria</taxon>
        <taxon>Pseudomonadati</taxon>
        <taxon>Pseudomonadota</taxon>
        <taxon>Alphaproteobacteria</taxon>
        <taxon>Hyphomicrobiales</taxon>
        <taxon>Phreatobacteraceae</taxon>
        <taxon>Phreatobacter</taxon>
    </lineage>
</organism>
<reference evidence="4 5" key="1">
    <citation type="submission" date="2019-04" db="EMBL/GenBank/DDBJ databases">
        <title>Phreatobacter aquaticus sp. nov.</title>
        <authorList>
            <person name="Choi A."/>
        </authorList>
    </citation>
    <scope>NUCLEOTIDE SEQUENCE [LARGE SCALE GENOMIC DNA]</scope>
    <source>
        <strain evidence="4 5">KCTC 52518</strain>
    </source>
</reference>